<feature type="domain" description="HAMP" evidence="6">
    <location>
        <begin position="230"/>
        <end position="282"/>
    </location>
</feature>
<dbReference type="Gene3D" id="3.30.450.40">
    <property type="match status" value="1"/>
</dbReference>
<dbReference type="InterPro" id="IPR029787">
    <property type="entry name" value="Nucleotide_cyclase"/>
</dbReference>
<reference evidence="8 9" key="1">
    <citation type="journal article" date="2018" name="ISME J.">
        <title>Endosymbiont genomes yield clues of tubeworm success.</title>
        <authorList>
            <person name="Li Y."/>
            <person name="Liles M.R."/>
            <person name="Halanych K.M."/>
        </authorList>
    </citation>
    <scope>NUCLEOTIDE SEQUENCE [LARGE SCALE GENOMIC DNA]</scope>
    <source>
        <strain evidence="8">A1422</strain>
    </source>
</reference>
<name>A0A370DXT7_9GAMM</name>
<dbReference type="NCBIfam" id="TIGR00254">
    <property type="entry name" value="GGDEF"/>
    <property type="match status" value="1"/>
</dbReference>
<evidence type="ECO:0000313" key="8">
    <source>
        <dbReference type="EMBL" id="RDH91060.1"/>
    </source>
</evidence>
<feature type="transmembrane region" description="Helical" evidence="2">
    <location>
        <begin position="210"/>
        <end position="228"/>
    </location>
</feature>
<dbReference type="SUPFAM" id="SSF141868">
    <property type="entry name" value="EAL domain-like"/>
    <property type="match status" value="1"/>
</dbReference>
<dbReference type="InterPro" id="IPR001633">
    <property type="entry name" value="EAL_dom"/>
</dbReference>
<evidence type="ECO:0000259" key="5">
    <source>
        <dbReference type="PROSITE" id="PS50883"/>
    </source>
</evidence>
<dbReference type="PROSITE" id="PS50112">
    <property type="entry name" value="PAS"/>
    <property type="match status" value="1"/>
</dbReference>
<dbReference type="SUPFAM" id="SSF55781">
    <property type="entry name" value="GAF domain-like"/>
    <property type="match status" value="1"/>
</dbReference>
<dbReference type="CDD" id="cd06225">
    <property type="entry name" value="HAMP"/>
    <property type="match status" value="1"/>
</dbReference>
<dbReference type="CDD" id="cd01949">
    <property type="entry name" value="GGDEF"/>
    <property type="match status" value="1"/>
</dbReference>
<dbReference type="Gene3D" id="3.30.450.20">
    <property type="entry name" value="PAS domain"/>
    <property type="match status" value="1"/>
</dbReference>
<feature type="domain" description="PAS" evidence="3">
    <location>
        <begin position="476"/>
        <end position="528"/>
    </location>
</feature>
<dbReference type="SMART" id="SM00091">
    <property type="entry name" value="PAS"/>
    <property type="match status" value="1"/>
</dbReference>
<dbReference type="Pfam" id="PF00990">
    <property type="entry name" value="GGDEF"/>
    <property type="match status" value="1"/>
</dbReference>
<dbReference type="GO" id="GO:0007165">
    <property type="term" value="P:signal transduction"/>
    <property type="evidence" value="ECO:0007669"/>
    <property type="project" value="InterPro"/>
</dbReference>
<dbReference type="SMART" id="SM00052">
    <property type="entry name" value="EAL"/>
    <property type="match status" value="1"/>
</dbReference>
<dbReference type="SMART" id="SM00267">
    <property type="entry name" value="GGDEF"/>
    <property type="match status" value="1"/>
</dbReference>
<dbReference type="SMART" id="SM00065">
    <property type="entry name" value="GAF"/>
    <property type="match status" value="1"/>
</dbReference>
<dbReference type="InterPro" id="IPR000700">
    <property type="entry name" value="PAS-assoc_C"/>
</dbReference>
<dbReference type="EMBL" id="QFXD01000139">
    <property type="protein sequence ID" value="RDH91060.1"/>
    <property type="molecule type" value="Genomic_DNA"/>
</dbReference>
<dbReference type="AlphaFoldDB" id="A0A370DXT7"/>
<dbReference type="NCBIfam" id="TIGR00229">
    <property type="entry name" value="sensory_box"/>
    <property type="match status" value="1"/>
</dbReference>
<keyword evidence="2" id="KW-1133">Transmembrane helix</keyword>
<comment type="caution">
    <text evidence="8">The sequence shown here is derived from an EMBL/GenBank/DDBJ whole genome shotgun (WGS) entry which is preliminary data.</text>
</comment>
<dbReference type="Gene3D" id="6.10.340.10">
    <property type="match status" value="1"/>
</dbReference>
<dbReference type="PROSITE" id="PS50883">
    <property type="entry name" value="EAL"/>
    <property type="match status" value="1"/>
</dbReference>
<evidence type="ECO:0000259" key="4">
    <source>
        <dbReference type="PROSITE" id="PS50113"/>
    </source>
</evidence>
<dbReference type="Proteomes" id="UP000255508">
    <property type="component" value="Unassembled WGS sequence"/>
</dbReference>
<evidence type="ECO:0000313" key="9">
    <source>
        <dbReference type="Proteomes" id="UP000255508"/>
    </source>
</evidence>
<dbReference type="InterPro" id="IPR003018">
    <property type="entry name" value="GAF"/>
</dbReference>
<proteinExistence type="predicted"/>
<dbReference type="PANTHER" id="PTHR44757:SF4">
    <property type="entry name" value="DIGUANYLATE CYCLASE DGCE-RELATED"/>
    <property type="match status" value="1"/>
</dbReference>
<dbReference type="SMART" id="SM00304">
    <property type="entry name" value="HAMP"/>
    <property type="match status" value="1"/>
</dbReference>
<dbReference type="GO" id="GO:0016020">
    <property type="term" value="C:membrane"/>
    <property type="evidence" value="ECO:0007669"/>
    <property type="project" value="InterPro"/>
</dbReference>
<dbReference type="Pfam" id="PF11845">
    <property type="entry name" value="Tll0287-like"/>
    <property type="match status" value="1"/>
</dbReference>
<keyword evidence="2" id="KW-0812">Transmembrane</keyword>
<accession>A0A370DXT7</accession>
<dbReference type="Pfam" id="PF00672">
    <property type="entry name" value="HAMP"/>
    <property type="match status" value="1"/>
</dbReference>
<feature type="domain" description="GGDEF" evidence="7">
    <location>
        <begin position="638"/>
        <end position="771"/>
    </location>
</feature>
<dbReference type="SUPFAM" id="SSF158472">
    <property type="entry name" value="HAMP domain-like"/>
    <property type="match status" value="1"/>
</dbReference>
<dbReference type="CDD" id="cd00130">
    <property type="entry name" value="PAS"/>
    <property type="match status" value="1"/>
</dbReference>
<dbReference type="PANTHER" id="PTHR44757">
    <property type="entry name" value="DIGUANYLATE CYCLASE DGCP"/>
    <property type="match status" value="1"/>
</dbReference>
<keyword evidence="2" id="KW-0472">Membrane</keyword>
<feature type="domain" description="EAL" evidence="5">
    <location>
        <begin position="782"/>
        <end position="1033"/>
    </location>
</feature>
<dbReference type="InterPro" id="IPR035965">
    <property type="entry name" value="PAS-like_dom_sf"/>
</dbReference>
<dbReference type="PROSITE" id="PS50113">
    <property type="entry name" value="PAC"/>
    <property type="match status" value="1"/>
</dbReference>
<dbReference type="GO" id="GO:0003824">
    <property type="term" value="F:catalytic activity"/>
    <property type="evidence" value="ECO:0007669"/>
    <property type="project" value="UniProtKB-ARBA"/>
</dbReference>
<evidence type="ECO:0000259" key="3">
    <source>
        <dbReference type="PROSITE" id="PS50112"/>
    </source>
</evidence>
<organism evidence="8 9">
    <name type="scientific">endosymbiont of Lamellibrachia luymesi</name>
    <dbReference type="NCBI Taxonomy" id="2200907"/>
    <lineage>
        <taxon>Bacteria</taxon>
        <taxon>Pseudomonadati</taxon>
        <taxon>Pseudomonadota</taxon>
        <taxon>Gammaproteobacteria</taxon>
        <taxon>sulfur-oxidizing symbionts</taxon>
    </lineage>
</organism>
<feature type="domain" description="PAC" evidence="4">
    <location>
        <begin position="555"/>
        <end position="606"/>
    </location>
</feature>
<dbReference type="Pfam" id="PF13426">
    <property type="entry name" value="PAS_9"/>
    <property type="match status" value="1"/>
</dbReference>
<dbReference type="PROSITE" id="PS50887">
    <property type="entry name" value="GGDEF"/>
    <property type="match status" value="1"/>
</dbReference>
<dbReference type="InterPro" id="IPR043128">
    <property type="entry name" value="Rev_trsase/Diguanyl_cyclase"/>
</dbReference>
<dbReference type="InterPro" id="IPR000160">
    <property type="entry name" value="GGDEF_dom"/>
</dbReference>
<evidence type="ECO:0000256" key="1">
    <source>
        <dbReference type="ARBA" id="ARBA00001946"/>
    </source>
</evidence>
<dbReference type="SUPFAM" id="SSF55073">
    <property type="entry name" value="Nucleotide cyclase"/>
    <property type="match status" value="1"/>
</dbReference>
<dbReference type="FunFam" id="3.30.70.270:FF:000001">
    <property type="entry name" value="Diguanylate cyclase domain protein"/>
    <property type="match status" value="1"/>
</dbReference>
<protein>
    <recommendedName>
        <fullName evidence="10">Diguanylate cyclase</fullName>
    </recommendedName>
</protein>
<dbReference type="PROSITE" id="PS50885">
    <property type="entry name" value="HAMP"/>
    <property type="match status" value="1"/>
</dbReference>
<dbReference type="InterPro" id="IPR035919">
    <property type="entry name" value="EAL_sf"/>
</dbReference>
<comment type="cofactor">
    <cofactor evidence="1">
        <name>Mg(2+)</name>
        <dbReference type="ChEBI" id="CHEBI:18420"/>
    </cofactor>
</comment>
<evidence type="ECO:0000256" key="2">
    <source>
        <dbReference type="SAM" id="Phobius"/>
    </source>
</evidence>
<dbReference type="SUPFAM" id="SSF55785">
    <property type="entry name" value="PYP-like sensor domain (PAS domain)"/>
    <property type="match status" value="1"/>
</dbReference>
<dbReference type="InterPro" id="IPR000014">
    <property type="entry name" value="PAS"/>
</dbReference>
<dbReference type="Gene3D" id="3.20.20.450">
    <property type="entry name" value="EAL domain"/>
    <property type="match status" value="1"/>
</dbReference>
<dbReference type="Gene3D" id="3.30.70.270">
    <property type="match status" value="1"/>
</dbReference>
<sequence length="1033" mass="115946">MQLQTKVLAVTAIVFLGHFVTVEYMGHRQVESQVVENIRDHARTIRGMLMSLRNVYQKHFLTHNIPIDEKTLGFLPAHSISRISEEFKKWVGSGLTFNNVSDRPRNPNNRADEIEMEAIRHFQDNPEEKERMVPFTGPNGEPFYHFSQPIWIKPHCLKCHGKREDAPPSIMGRYDLAYDYELGDLRGLMSIKLPGKIIEERVATQTRQNIISHSIGFILTFLILSWLLRQTIIKRIGKLKNAALQLAQGNYAVSASMPGEDEISHVAAAFNEMTEMIGLRERALTTQKSMYAALSHTYKTIIRLHSPEQLFEKVCRIAVELGGLKFAWIGLIDVHTSSVEPIASAGDDASCLAQTEFSLNPAHSKGSGPLSISINERRHVVINNLHESTITAPWQDLAHKAHIHSAAIFPITRDKDVIGAFCVYSGESEFFNADIVDFLHEMASDISFAIGNYKQSKEHEQAHKKLSESSAELEKINSQMRLLLESTGEGIYGIDTKGNVTFVNQSALKMLGFSREELLGGNIHALTHHTYADGTTLPIGECSIHEAFRTGLSCQISNEVFWRKNGTSFPVEYSAYPINEEGGIKGAVTVFRDVTESHAIAQQMSFLATHDTLTNLLNRYSFEKHLNQAFINAQSDDIEYALCYMDLDQFKVVNDTCGHVACDALLQMVSRLLQQAIRHSDILSRLGGDEFGLLLEDCPLEQAIRLANKICENVKDFRFSWQDKTFTIGVSIGIVSIDHESEGPESALSAADAACYVAKDLGRNRVHVHRRHDDETIRRQGEMQWVSRIQRAIEEKRLCLYQQPIVPLDGDEEAGQHFEILLRMTDEDGRMVPPGAFIPAAERYNLMPTLDRWVIDATFQWLADNPTRMADIELCAINLSGQSLGDDSLPGYITDKLNHYNLDANTICFEVTETAAVSRLDQAIHFITHLKRIGCRFALDDFGTGMSSFAYLKNMPVDYLKIDGSFVKDIADDPIDRAMVESISEIGHLMGLETIGEYVENDTIRKILTSIGVDYAQGFGIAKPQPLTILDEN</sequence>
<evidence type="ECO:0000259" key="6">
    <source>
        <dbReference type="PROSITE" id="PS50885"/>
    </source>
</evidence>
<dbReference type="InterPro" id="IPR003660">
    <property type="entry name" value="HAMP_dom"/>
</dbReference>
<evidence type="ECO:0000259" key="7">
    <source>
        <dbReference type="PROSITE" id="PS50887"/>
    </source>
</evidence>
<dbReference type="Pfam" id="PF00563">
    <property type="entry name" value="EAL"/>
    <property type="match status" value="1"/>
</dbReference>
<dbReference type="InterPro" id="IPR021796">
    <property type="entry name" value="Tll0287-like_dom"/>
</dbReference>
<evidence type="ECO:0008006" key="10">
    <source>
        <dbReference type="Google" id="ProtNLM"/>
    </source>
</evidence>
<dbReference type="InterPro" id="IPR052155">
    <property type="entry name" value="Biofilm_reg_signaling"/>
</dbReference>
<dbReference type="Pfam" id="PF13185">
    <property type="entry name" value="GAF_2"/>
    <property type="match status" value="1"/>
</dbReference>
<dbReference type="InterPro" id="IPR029016">
    <property type="entry name" value="GAF-like_dom_sf"/>
</dbReference>
<dbReference type="CDD" id="cd01948">
    <property type="entry name" value="EAL"/>
    <property type="match status" value="1"/>
</dbReference>
<gene>
    <name evidence="8" type="ORF">DIZ79_07410</name>
</gene>